<dbReference type="GO" id="GO:0005524">
    <property type="term" value="F:ATP binding"/>
    <property type="evidence" value="ECO:0007669"/>
    <property type="project" value="UniProtKB-KW"/>
</dbReference>
<dbReference type="Pfam" id="PF02518">
    <property type="entry name" value="HATPase_c"/>
    <property type="match status" value="1"/>
</dbReference>
<feature type="domain" description="Histidine kinase" evidence="9">
    <location>
        <begin position="263"/>
        <end position="456"/>
    </location>
</feature>
<comment type="catalytic activity">
    <reaction evidence="1">
        <text>ATP + protein L-histidine = ADP + protein N-phospho-L-histidine.</text>
        <dbReference type="EC" id="2.7.13.3"/>
    </reaction>
</comment>
<keyword evidence="11" id="KW-1185">Reference proteome</keyword>
<evidence type="ECO:0000256" key="4">
    <source>
        <dbReference type="ARBA" id="ARBA00022679"/>
    </source>
</evidence>
<proteinExistence type="predicted"/>
<dbReference type="Gene3D" id="1.20.5.1930">
    <property type="match status" value="1"/>
</dbReference>
<name>A0A480AY33_9BURK</name>
<dbReference type="InterPro" id="IPR003594">
    <property type="entry name" value="HATPase_dom"/>
</dbReference>
<dbReference type="Pfam" id="PF07730">
    <property type="entry name" value="HisKA_3"/>
    <property type="match status" value="1"/>
</dbReference>
<keyword evidence="6" id="KW-0418">Kinase</keyword>
<evidence type="ECO:0000256" key="6">
    <source>
        <dbReference type="ARBA" id="ARBA00022777"/>
    </source>
</evidence>
<dbReference type="CDD" id="cd16917">
    <property type="entry name" value="HATPase_UhpB-NarQ-NarX-like"/>
    <property type="match status" value="1"/>
</dbReference>
<keyword evidence="3" id="KW-0597">Phosphoprotein</keyword>
<dbReference type="InterPro" id="IPR050482">
    <property type="entry name" value="Sensor_HK_TwoCompSys"/>
</dbReference>
<reference evidence="11" key="1">
    <citation type="submission" date="2019-03" db="EMBL/GenBank/DDBJ databases">
        <title>Aquabacterium pictum sp.nov., the first bacteriochlorophyll a-containing freshwater bacterium in the genus Aquabacterium of the class Betaproteobacteria.</title>
        <authorList>
            <person name="Hirose S."/>
            <person name="Tank M."/>
            <person name="Hara E."/>
            <person name="Tamaki H."/>
            <person name="Takaichi S."/>
            <person name="Haruta S."/>
            <person name="Hanada S."/>
        </authorList>
    </citation>
    <scope>NUCLEOTIDE SEQUENCE [LARGE SCALE GENOMIC DNA]</scope>
    <source>
        <strain evidence="11">W35</strain>
    </source>
</reference>
<dbReference type="SMART" id="SM00387">
    <property type="entry name" value="HATPase_c"/>
    <property type="match status" value="1"/>
</dbReference>
<dbReference type="CDD" id="cd19410">
    <property type="entry name" value="HK9-like_sensor"/>
    <property type="match status" value="1"/>
</dbReference>
<dbReference type="EMBL" id="BJCL01000010">
    <property type="protein sequence ID" value="GCL64655.1"/>
    <property type="molecule type" value="Genomic_DNA"/>
</dbReference>
<evidence type="ECO:0000256" key="2">
    <source>
        <dbReference type="ARBA" id="ARBA00012438"/>
    </source>
</evidence>
<dbReference type="PANTHER" id="PTHR24421">
    <property type="entry name" value="NITRATE/NITRITE SENSOR PROTEIN NARX-RELATED"/>
    <property type="match status" value="1"/>
</dbReference>
<comment type="caution">
    <text evidence="10">The sequence shown here is derived from an EMBL/GenBank/DDBJ whole genome shotgun (WGS) entry which is preliminary data.</text>
</comment>
<keyword evidence="5" id="KW-0547">Nucleotide-binding</keyword>
<evidence type="ECO:0000256" key="7">
    <source>
        <dbReference type="ARBA" id="ARBA00022840"/>
    </source>
</evidence>
<dbReference type="RefSeq" id="WP_137734377.1">
    <property type="nucleotide sequence ID" value="NZ_BJCL01000010.1"/>
</dbReference>
<dbReference type="OrthoDB" id="9782588at2"/>
<evidence type="ECO:0000256" key="1">
    <source>
        <dbReference type="ARBA" id="ARBA00000085"/>
    </source>
</evidence>
<evidence type="ECO:0000256" key="8">
    <source>
        <dbReference type="ARBA" id="ARBA00023012"/>
    </source>
</evidence>
<gene>
    <name evidence="10" type="ORF">AQPW35_37360</name>
</gene>
<keyword evidence="4" id="KW-0808">Transferase</keyword>
<dbReference type="InterPro" id="IPR036890">
    <property type="entry name" value="HATPase_C_sf"/>
</dbReference>
<dbReference type="Proteomes" id="UP000301751">
    <property type="component" value="Unassembled WGS sequence"/>
</dbReference>
<evidence type="ECO:0000256" key="3">
    <source>
        <dbReference type="ARBA" id="ARBA00022553"/>
    </source>
</evidence>
<dbReference type="SUPFAM" id="SSF55874">
    <property type="entry name" value="ATPase domain of HSP90 chaperone/DNA topoisomerase II/histidine kinase"/>
    <property type="match status" value="1"/>
</dbReference>
<dbReference type="GO" id="GO:0046983">
    <property type="term" value="F:protein dimerization activity"/>
    <property type="evidence" value="ECO:0007669"/>
    <property type="project" value="InterPro"/>
</dbReference>
<evidence type="ECO:0000313" key="10">
    <source>
        <dbReference type="EMBL" id="GCL64655.1"/>
    </source>
</evidence>
<accession>A0A480AY33</accession>
<dbReference type="PROSITE" id="PS50109">
    <property type="entry name" value="HIS_KIN"/>
    <property type="match status" value="1"/>
</dbReference>
<dbReference type="AlphaFoldDB" id="A0A480AY33"/>
<dbReference type="PANTHER" id="PTHR24421:SF10">
    <property type="entry name" value="NITRATE_NITRITE SENSOR PROTEIN NARQ"/>
    <property type="match status" value="1"/>
</dbReference>
<evidence type="ECO:0000313" key="11">
    <source>
        <dbReference type="Proteomes" id="UP000301751"/>
    </source>
</evidence>
<organism evidence="10 11">
    <name type="scientific">Pseudaquabacterium pictum</name>
    <dbReference type="NCBI Taxonomy" id="2315236"/>
    <lineage>
        <taxon>Bacteria</taxon>
        <taxon>Pseudomonadati</taxon>
        <taxon>Pseudomonadota</taxon>
        <taxon>Betaproteobacteria</taxon>
        <taxon>Burkholderiales</taxon>
        <taxon>Sphaerotilaceae</taxon>
        <taxon>Pseudaquabacterium</taxon>
    </lineage>
</organism>
<sequence>MDLPTTTRNGRRRGGALVLAVLLAVLLVGISELGYQRATRQLGELVLMGQSRLELARVVRRVADAESSQRGYLLTARPEYLAPYQDARADVERGLARLADLQQRRSDDADAAANTADLRTLAGHTRTKLSEMNEVLGMFELGRREAAQELMLTGIGRDEMVSIRTVSDRMLARENARVEAGLQLVFTSLSGNRVGIAVVTLCSLLLVALVLRQRLQAELQRQAQQQAIRAERDRLEVEVQHRTAELTSLARHLETAREDERARLARDLHDELGALLTAAKLDVARLRPGLQQEAPALLPRVEHLVQTLNSGIALKRRIIEDLRPSSLDNLGLLPALEILCSEFAERLQVRLVTTLAPVALSPSADLTAFRLVQESLSNIAKHAQARTVTVTVAAQDGQAAITVGDDGVGFDPARLALGSHGLVGMRYRVQAEGGQLHIDTAPGAGTRVQALLPLAPG</sequence>
<dbReference type="Gene3D" id="3.30.565.10">
    <property type="entry name" value="Histidine kinase-like ATPase, C-terminal domain"/>
    <property type="match status" value="1"/>
</dbReference>
<evidence type="ECO:0000259" key="9">
    <source>
        <dbReference type="PROSITE" id="PS50109"/>
    </source>
</evidence>
<dbReference type="InterPro" id="IPR007891">
    <property type="entry name" value="CHASE3"/>
</dbReference>
<dbReference type="GO" id="GO:0000155">
    <property type="term" value="F:phosphorelay sensor kinase activity"/>
    <property type="evidence" value="ECO:0007669"/>
    <property type="project" value="InterPro"/>
</dbReference>
<keyword evidence="8" id="KW-0902">Two-component regulatory system</keyword>
<dbReference type="Pfam" id="PF05227">
    <property type="entry name" value="CHASE3"/>
    <property type="match status" value="1"/>
</dbReference>
<evidence type="ECO:0000256" key="5">
    <source>
        <dbReference type="ARBA" id="ARBA00022741"/>
    </source>
</evidence>
<dbReference type="InterPro" id="IPR005467">
    <property type="entry name" value="His_kinase_dom"/>
</dbReference>
<dbReference type="InterPro" id="IPR011712">
    <property type="entry name" value="Sig_transdc_His_kin_sub3_dim/P"/>
</dbReference>
<dbReference type="GO" id="GO:0016020">
    <property type="term" value="C:membrane"/>
    <property type="evidence" value="ECO:0007669"/>
    <property type="project" value="InterPro"/>
</dbReference>
<keyword evidence="7" id="KW-0067">ATP-binding</keyword>
<protein>
    <recommendedName>
        <fullName evidence="2">histidine kinase</fullName>
        <ecNumber evidence="2">2.7.13.3</ecNumber>
    </recommendedName>
</protein>
<dbReference type="EC" id="2.7.13.3" evidence="2"/>